<keyword evidence="2 5" id="KW-0812">Transmembrane</keyword>
<comment type="caution">
    <text evidence="6">The sequence shown here is derived from an EMBL/GenBank/DDBJ whole genome shotgun (WGS) entry which is preliminary data.</text>
</comment>
<feature type="transmembrane region" description="Helical" evidence="5">
    <location>
        <begin position="93"/>
        <end position="111"/>
    </location>
</feature>
<evidence type="ECO:0000256" key="5">
    <source>
        <dbReference type="SAM" id="Phobius"/>
    </source>
</evidence>
<evidence type="ECO:0000313" key="6">
    <source>
        <dbReference type="EMBL" id="OGH00992.1"/>
    </source>
</evidence>
<evidence type="ECO:0000256" key="3">
    <source>
        <dbReference type="ARBA" id="ARBA00022989"/>
    </source>
</evidence>
<accession>A0A1F6GS73</accession>
<protein>
    <recommendedName>
        <fullName evidence="8">DoxX family protein</fullName>
    </recommendedName>
</protein>
<feature type="transmembrane region" description="Helical" evidence="5">
    <location>
        <begin position="69"/>
        <end position="87"/>
    </location>
</feature>
<evidence type="ECO:0000256" key="2">
    <source>
        <dbReference type="ARBA" id="ARBA00022692"/>
    </source>
</evidence>
<sequence>MGARILLGLIFTLTGLNGFFNFMPAMAGMPEGAMNFMGALAATGYFFPLLKTFELVSGILLLFGRYVPLALLFLAPITLNILAFHLFLAPSGLPVAVLVVGLTILNGYLHFDAYRPLFATDQEIEEVHELLVHHRPHAV</sequence>
<evidence type="ECO:0000256" key="4">
    <source>
        <dbReference type="ARBA" id="ARBA00023136"/>
    </source>
</evidence>
<feature type="transmembrane region" description="Helical" evidence="5">
    <location>
        <begin position="37"/>
        <end position="62"/>
    </location>
</feature>
<evidence type="ECO:0000256" key="1">
    <source>
        <dbReference type="ARBA" id="ARBA00004141"/>
    </source>
</evidence>
<dbReference type="InterPro" id="IPR032808">
    <property type="entry name" value="DoxX"/>
</dbReference>
<dbReference type="Proteomes" id="UP000177583">
    <property type="component" value="Unassembled WGS sequence"/>
</dbReference>
<keyword evidence="4 5" id="KW-0472">Membrane</keyword>
<dbReference type="AlphaFoldDB" id="A0A1F6GS73"/>
<name>A0A1F6GS73_9PROT</name>
<evidence type="ECO:0008006" key="8">
    <source>
        <dbReference type="Google" id="ProtNLM"/>
    </source>
</evidence>
<comment type="subcellular location">
    <subcellularLocation>
        <location evidence="1">Membrane</location>
        <topology evidence="1">Multi-pass membrane protein</topology>
    </subcellularLocation>
</comment>
<organism evidence="6 7">
    <name type="scientific">Candidatus Lambdaproteobacteria bacterium RIFOXYD2_FULL_56_26</name>
    <dbReference type="NCBI Taxonomy" id="1817773"/>
    <lineage>
        <taxon>Bacteria</taxon>
        <taxon>Pseudomonadati</taxon>
        <taxon>Pseudomonadota</taxon>
        <taxon>Candidatus Lambdaproteobacteria</taxon>
    </lineage>
</organism>
<dbReference type="EMBL" id="MFNF01000040">
    <property type="protein sequence ID" value="OGH00992.1"/>
    <property type="molecule type" value="Genomic_DNA"/>
</dbReference>
<reference evidence="6 7" key="1">
    <citation type="journal article" date="2016" name="Nat. Commun.">
        <title>Thousands of microbial genomes shed light on interconnected biogeochemical processes in an aquifer system.</title>
        <authorList>
            <person name="Anantharaman K."/>
            <person name="Brown C.T."/>
            <person name="Hug L.A."/>
            <person name="Sharon I."/>
            <person name="Castelle C.J."/>
            <person name="Probst A.J."/>
            <person name="Thomas B.C."/>
            <person name="Singh A."/>
            <person name="Wilkins M.J."/>
            <person name="Karaoz U."/>
            <person name="Brodie E.L."/>
            <person name="Williams K.H."/>
            <person name="Hubbard S.S."/>
            <person name="Banfield J.F."/>
        </authorList>
    </citation>
    <scope>NUCLEOTIDE SEQUENCE [LARGE SCALE GENOMIC DNA]</scope>
</reference>
<keyword evidence="3 5" id="KW-1133">Transmembrane helix</keyword>
<dbReference type="GO" id="GO:0016020">
    <property type="term" value="C:membrane"/>
    <property type="evidence" value="ECO:0007669"/>
    <property type="project" value="UniProtKB-SubCell"/>
</dbReference>
<dbReference type="Pfam" id="PF07681">
    <property type="entry name" value="DoxX"/>
    <property type="match status" value="1"/>
</dbReference>
<gene>
    <name evidence="6" type="ORF">A2557_00105</name>
</gene>
<evidence type="ECO:0000313" key="7">
    <source>
        <dbReference type="Proteomes" id="UP000177583"/>
    </source>
</evidence>
<proteinExistence type="predicted"/>